<comment type="caution">
    <text evidence="10">The sequence shown here is derived from an EMBL/GenBank/DDBJ whole genome shotgun (WGS) entry which is preliminary data.</text>
</comment>
<accession>A0ABX0PP80</accession>
<evidence type="ECO:0000313" key="11">
    <source>
        <dbReference type="Proteomes" id="UP001318321"/>
    </source>
</evidence>
<reference evidence="10 11" key="1">
    <citation type="submission" date="2020-03" db="EMBL/GenBank/DDBJ databases">
        <title>Identification of Halomonas strains.</title>
        <authorList>
            <person name="Xiao Z."/>
            <person name="Dong F."/>
            <person name="Wang Z."/>
            <person name="Zhao J.-Y."/>
        </authorList>
    </citation>
    <scope>NUCLEOTIDE SEQUENCE [LARGE SCALE GENOMIC DNA]</scope>
    <source>
        <strain evidence="10 11">DX6</strain>
    </source>
</reference>
<evidence type="ECO:0000259" key="9">
    <source>
        <dbReference type="Pfam" id="PF21216"/>
    </source>
</evidence>
<dbReference type="HAMAP" id="MF_01279">
    <property type="entry name" value="X_Pro_dipeptid"/>
    <property type="match status" value="1"/>
</dbReference>
<evidence type="ECO:0000256" key="6">
    <source>
        <dbReference type="ARBA" id="ARBA00023211"/>
    </source>
</evidence>
<dbReference type="InterPro" id="IPR036005">
    <property type="entry name" value="Creatinase/aminopeptidase-like"/>
</dbReference>
<name>A0ABX0PP80_9GAMM</name>
<dbReference type="Proteomes" id="UP001318321">
    <property type="component" value="Unassembled WGS sequence"/>
</dbReference>
<feature type="binding site" evidence="7">
    <location>
        <position position="335"/>
    </location>
    <ligand>
        <name>Mn(2+)</name>
        <dbReference type="ChEBI" id="CHEBI:29035"/>
        <label>1</label>
    </ligand>
</feature>
<dbReference type="InterPro" id="IPR000994">
    <property type="entry name" value="Pept_M24"/>
</dbReference>
<evidence type="ECO:0000256" key="3">
    <source>
        <dbReference type="ARBA" id="ARBA00022801"/>
    </source>
</evidence>
<comment type="function">
    <text evidence="7">Splits dipeptides with a prolyl residue in the C-terminal position.</text>
</comment>
<evidence type="ECO:0000256" key="2">
    <source>
        <dbReference type="ARBA" id="ARBA00022723"/>
    </source>
</evidence>
<dbReference type="Pfam" id="PF00557">
    <property type="entry name" value="Peptidase_M24"/>
    <property type="match status" value="1"/>
</dbReference>
<evidence type="ECO:0000259" key="8">
    <source>
        <dbReference type="Pfam" id="PF00557"/>
    </source>
</evidence>
<sequence>MTLDLDALQTRHFDALENRYAEVLAAQGYDRLLIYSGRPARHFGDDQDASFQSYGHFQHWTGQAELTHCWLLVHPGRRPVCYLHTPDDFWHLPAQLPDEAWTERLEVIPGRYDEAPPSVAGGRLAVIGDVSAATSAALGAELNPPALLTALDEGRVRKSEYEIACLSEANRMAILGHRAAREAFLAGGSELDIHLAYLQASRQRESELPYGNIVGIGSHAAVLHYQHYDTQAPRERYSVLVDAGHRYRGYCADITRTWPGAEADPLFADLVARMHDIKQRLIAAVAPGVSFVELHERMHRLLGELLVESELVSGSAEAAVESGITRAFCPHGLGHLLGVQVHDVAGRNARDGTPLPPPVEHPALRLTRELEAGMAVTIEPGLYVIPMLLEPLETAPAGRYLDWALIERLAPHGGIRIEDNVSVTANAARNLTADIE</sequence>
<dbReference type="PROSITE" id="PS00491">
    <property type="entry name" value="PROLINE_PEPTIDASE"/>
    <property type="match status" value="1"/>
</dbReference>
<gene>
    <name evidence="7 10" type="primary">pepQ</name>
    <name evidence="10" type="ORF">HBJ55_00950</name>
</gene>
<evidence type="ECO:0000256" key="1">
    <source>
        <dbReference type="ARBA" id="ARBA00022670"/>
    </source>
</evidence>
<feature type="domain" description="Xaa-Pro dipeptidase N-terminal" evidence="9">
    <location>
        <begin position="10"/>
        <end position="151"/>
    </location>
</feature>
<keyword evidence="6 7" id="KW-0464">Manganese</keyword>
<evidence type="ECO:0000256" key="5">
    <source>
        <dbReference type="ARBA" id="ARBA00023049"/>
    </source>
</evidence>
<dbReference type="InterPro" id="IPR001131">
    <property type="entry name" value="Peptidase_M24B_aminopep-P_CS"/>
</dbReference>
<feature type="binding site" evidence="7">
    <location>
        <position position="253"/>
    </location>
    <ligand>
        <name>Mn(2+)</name>
        <dbReference type="ChEBI" id="CHEBI:29035"/>
        <label>1</label>
    </ligand>
</feature>
<keyword evidence="2 7" id="KW-0479">Metal-binding</keyword>
<comment type="similarity">
    <text evidence="7">Belongs to the peptidase M24B family. Bacterial-type prolidase subfamily.</text>
</comment>
<dbReference type="Pfam" id="PF21216">
    <property type="entry name" value="PepQ_N"/>
    <property type="match status" value="1"/>
</dbReference>
<keyword evidence="3 7" id="KW-0378">Hydrolase</keyword>
<dbReference type="EMBL" id="JAAQTO010000003">
    <property type="protein sequence ID" value="NIC03998.1"/>
    <property type="molecule type" value="Genomic_DNA"/>
</dbReference>
<keyword evidence="1 7" id="KW-0645">Protease</keyword>
<proteinExistence type="inferred from homology"/>
<evidence type="ECO:0000256" key="7">
    <source>
        <dbReference type="HAMAP-Rule" id="MF_01279"/>
    </source>
</evidence>
<dbReference type="Gene3D" id="3.90.230.10">
    <property type="entry name" value="Creatinase/methionine aminopeptidase superfamily"/>
    <property type="match status" value="1"/>
</dbReference>
<dbReference type="InterPro" id="IPR052433">
    <property type="entry name" value="X-Pro_dipept-like"/>
</dbReference>
<organism evidence="10 11">
    <name type="scientific">Billgrantia bachuensis</name>
    <dbReference type="NCBI Taxonomy" id="2717286"/>
    <lineage>
        <taxon>Bacteria</taxon>
        <taxon>Pseudomonadati</taxon>
        <taxon>Pseudomonadota</taxon>
        <taxon>Gammaproteobacteria</taxon>
        <taxon>Oceanospirillales</taxon>
        <taxon>Halomonadaceae</taxon>
        <taxon>Billgrantia</taxon>
    </lineage>
</organism>
<feature type="domain" description="Peptidase M24" evidence="8">
    <location>
        <begin position="165"/>
        <end position="425"/>
    </location>
</feature>
<dbReference type="GO" id="GO:0102009">
    <property type="term" value="F:proline dipeptidase activity"/>
    <property type="evidence" value="ECO:0007669"/>
    <property type="project" value="UniProtKB-EC"/>
</dbReference>
<dbReference type="NCBIfam" id="NF010133">
    <property type="entry name" value="PRK13607.1"/>
    <property type="match status" value="1"/>
</dbReference>
<dbReference type="RefSeq" id="WP_167110133.1">
    <property type="nucleotide sequence ID" value="NZ_JAAQTO010000003.1"/>
</dbReference>
<dbReference type="InterPro" id="IPR029149">
    <property type="entry name" value="Creatin/AminoP/Spt16_N"/>
</dbReference>
<feature type="binding site" evidence="7">
    <location>
        <position position="418"/>
    </location>
    <ligand>
        <name>Mn(2+)</name>
        <dbReference type="ChEBI" id="CHEBI:29035"/>
        <label>1</label>
    </ligand>
</feature>
<feature type="binding site" evidence="7">
    <location>
        <position position="253"/>
    </location>
    <ligand>
        <name>Mn(2+)</name>
        <dbReference type="ChEBI" id="CHEBI:29035"/>
        <label>2</label>
    </ligand>
</feature>
<feature type="binding site" evidence="7">
    <location>
        <position position="379"/>
    </location>
    <ligand>
        <name>Mn(2+)</name>
        <dbReference type="ChEBI" id="CHEBI:29035"/>
        <label>1</label>
    </ligand>
</feature>
<keyword evidence="11" id="KW-1185">Reference proteome</keyword>
<keyword evidence="5 7" id="KW-0482">Metalloprotease</keyword>
<dbReference type="InterPro" id="IPR022846">
    <property type="entry name" value="X_Pro_dipept"/>
</dbReference>
<protein>
    <recommendedName>
        <fullName evidence="7">Xaa-Pro dipeptidase</fullName>
        <shortName evidence="7">X-Pro dipeptidase</shortName>
        <ecNumber evidence="7">3.4.13.9</ecNumber>
    </recommendedName>
    <alternativeName>
        <fullName evidence="7">Imidodipeptidase</fullName>
    </alternativeName>
    <alternativeName>
        <fullName evidence="7">Proline dipeptidase</fullName>
        <shortName evidence="7">Prolidase</shortName>
    </alternativeName>
</protein>
<evidence type="ECO:0000313" key="10">
    <source>
        <dbReference type="EMBL" id="NIC03998.1"/>
    </source>
</evidence>
<comment type="cofactor">
    <cofactor evidence="7">
        <name>Mn(2+)</name>
        <dbReference type="ChEBI" id="CHEBI:29035"/>
    </cofactor>
    <text evidence="7">Binds 2 manganese ions per subunit.</text>
</comment>
<comment type="catalytic activity">
    <reaction evidence="7">
        <text>Xaa-L-Pro dipeptide + H2O = an L-alpha-amino acid + L-proline</text>
        <dbReference type="Rhea" id="RHEA:76407"/>
        <dbReference type="ChEBI" id="CHEBI:15377"/>
        <dbReference type="ChEBI" id="CHEBI:59869"/>
        <dbReference type="ChEBI" id="CHEBI:60039"/>
        <dbReference type="ChEBI" id="CHEBI:195196"/>
        <dbReference type="EC" id="3.4.13.9"/>
    </reaction>
</comment>
<dbReference type="SUPFAM" id="SSF55920">
    <property type="entry name" value="Creatinase/aminopeptidase"/>
    <property type="match status" value="1"/>
</dbReference>
<dbReference type="PANTHER" id="PTHR43226">
    <property type="entry name" value="XAA-PRO AMINOPEPTIDASE 3"/>
    <property type="match status" value="1"/>
</dbReference>
<dbReference type="PANTHER" id="PTHR43226:SF8">
    <property type="entry name" value="XAA-PRO DIPEPTIDASE"/>
    <property type="match status" value="1"/>
</dbReference>
<evidence type="ECO:0000256" key="4">
    <source>
        <dbReference type="ARBA" id="ARBA00022997"/>
    </source>
</evidence>
<dbReference type="InterPro" id="IPR048819">
    <property type="entry name" value="PepQ_N"/>
</dbReference>
<keyword evidence="4 7" id="KW-0224">Dipeptidase</keyword>
<dbReference type="Gene3D" id="3.40.350.10">
    <property type="entry name" value="Creatinase/prolidase N-terminal domain"/>
    <property type="match status" value="1"/>
</dbReference>
<feature type="binding site" evidence="7">
    <location>
        <position position="242"/>
    </location>
    <ligand>
        <name>Mn(2+)</name>
        <dbReference type="ChEBI" id="CHEBI:29035"/>
        <label>2</label>
    </ligand>
</feature>
<dbReference type="EC" id="3.4.13.9" evidence="7"/>
<feature type="binding site" evidence="7">
    <location>
        <position position="418"/>
    </location>
    <ligand>
        <name>Mn(2+)</name>
        <dbReference type="ChEBI" id="CHEBI:29035"/>
        <label>2</label>
    </ligand>
</feature>